<reference evidence="5" key="1">
    <citation type="journal article" date="2019" name="Int. J. Syst. Evol. Microbiol.">
        <title>The Global Catalogue of Microorganisms (GCM) 10K type strain sequencing project: providing services to taxonomists for standard genome sequencing and annotation.</title>
        <authorList>
            <consortium name="The Broad Institute Genomics Platform"/>
            <consortium name="The Broad Institute Genome Sequencing Center for Infectious Disease"/>
            <person name="Wu L."/>
            <person name="Ma J."/>
        </authorList>
    </citation>
    <scope>NUCLEOTIDE SEQUENCE [LARGE SCALE GENOMIC DNA]</scope>
    <source>
        <strain evidence="5">CGMCC 4.7643</strain>
    </source>
</reference>
<feature type="domain" description="HTH luxR-type" evidence="3">
    <location>
        <begin position="825"/>
        <end position="882"/>
    </location>
</feature>
<dbReference type="InterPro" id="IPR011990">
    <property type="entry name" value="TPR-like_helical_dom_sf"/>
</dbReference>
<accession>A0ABW5GL73</accession>
<organism evidence="4 5">
    <name type="scientific">Amycolatopsis samaneae</name>
    <dbReference type="NCBI Taxonomy" id="664691"/>
    <lineage>
        <taxon>Bacteria</taxon>
        <taxon>Bacillati</taxon>
        <taxon>Actinomycetota</taxon>
        <taxon>Actinomycetes</taxon>
        <taxon>Pseudonocardiales</taxon>
        <taxon>Pseudonocardiaceae</taxon>
        <taxon>Amycolatopsis</taxon>
    </lineage>
</organism>
<dbReference type="Proteomes" id="UP001597419">
    <property type="component" value="Unassembled WGS sequence"/>
</dbReference>
<dbReference type="PANTHER" id="PTHR16305:SF35">
    <property type="entry name" value="TRANSCRIPTIONAL ACTIVATOR DOMAIN"/>
    <property type="match status" value="1"/>
</dbReference>
<keyword evidence="5" id="KW-1185">Reference proteome</keyword>
<dbReference type="PANTHER" id="PTHR16305">
    <property type="entry name" value="TESTICULAR SOLUBLE ADENYLYL CYCLASE"/>
    <property type="match status" value="1"/>
</dbReference>
<dbReference type="InterPro" id="IPR027417">
    <property type="entry name" value="P-loop_NTPase"/>
</dbReference>
<comment type="caution">
    <text evidence="4">The sequence shown here is derived from an EMBL/GenBank/DDBJ whole genome shotgun (WGS) entry which is preliminary data.</text>
</comment>
<proteinExistence type="predicted"/>
<dbReference type="InterPro" id="IPR016032">
    <property type="entry name" value="Sig_transdc_resp-reg_C-effctor"/>
</dbReference>
<dbReference type="InterPro" id="IPR000792">
    <property type="entry name" value="Tscrpt_reg_LuxR_C"/>
</dbReference>
<dbReference type="InterPro" id="IPR041664">
    <property type="entry name" value="AAA_16"/>
</dbReference>
<keyword evidence="1" id="KW-0547">Nucleotide-binding</keyword>
<dbReference type="InterPro" id="IPR036388">
    <property type="entry name" value="WH-like_DNA-bd_sf"/>
</dbReference>
<protein>
    <submittedName>
        <fullName evidence="4">AAA family ATPase</fullName>
    </submittedName>
</protein>
<evidence type="ECO:0000313" key="4">
    <source>
        <dbReference type="EMBL" id="MFD2461631.1"/>
    </source>
</evidence>
<evidence type="ECO:0000259" key="3">
    <source>
        <dbReference type="SMART" id="SM00421"/>
    </source>
</evidence>
<dbReference type="SUPFAM" id="SSF48452">
    <property type="entry name" value="TPR-like"/>
    <property type="match status" value="1"/>
</dbReference>
<dbReference type="EMBL" id="JBHUKU010000014">
    <property type="protein sequence ID" value="MFD2461631.1"/>
    <property type="molecule type" value="Genomic_DNA"/>
</dbReference>
<dbReference type="Pfam" id="PF13191">
    <property type="entry name" value="AAA_16"/>
    <property type="match status" value="1"/>
</dbReference>
<dbReference type="SUPFAM" id="SSF46894">
    <property type="entry name" value="C-terminal effector domain of the bipartite response regulators"/>
    <property type="match status" value="1"/>
</dbReference>
<keyword evidence="2" id="KW-0067">ATP-binding</keyword>
<evidence type="ECO:0000256" key="2">
    <source>
        <dbReference type="ARBA" id="ARBA00022840"/>
    </source>
</evidence>
<dbReference type="RefSeq" id="WP_345390213.1">
    <property type="nucleotide sequence ID" value="NZ_BAABHG010000004.1"/>
</dbReference>
<gene>
    <name evidence="4" type="ORF">ACFSYJ_23700</name>
</gene>
<evidence type="ECO:0000313" key="5">
    <source>
        <dbReference type="Proteomes" id="UP001597419"/>
    </source>
</evidence>
<evidence type="ECO:0000256" key="1">
    <source>
        <dbReference type="ARBA" id="ARBA00022741"/>
    </source>
</evidence>
<dbReference type="SMART" id="SM00421">
    <property type="entry name" value="HTH_LUXR"/>
    <property type="match status" value="1"/>
</dbReference>
<dbReference type="SUPFAM" id="SSF52540">
    <property type="entry name" value="P-loop containing nucleoside triphosphate hydrolases"/>
    <property type="match status" value="1"/>
</dbReference>
<sequence>MDAVLTALASGRPLVPVTGPAGIGRTTTLGRIGETLSRHGARVSAIRFTRDGDVVPVRLPGAEPGPAPLGPVAGAHREPEIARRAAAAAATALLRGGREAVLLVDDAQWIDEDSRAVLGALAHRLSGTGAVCVCAIRTPLPAEHLGWLRDLRGAGLVSPVRLRPMSASETGRTFAAVTRVRPDAELVARIGELSRGIPAAVHDAIDVLRHNGAVRQAGDRAYLAPLARPVDCPPDNEFPRFARGLHPKAAAAATAACVLAPLGAAVPRLVAEALETSEPEAVALLDDLRREGVLHRGRHGHSWRVPVPVLAIALTAAMGPFARRQLAARAVTAVWAGEAHCADRDYFTDLVADAGRLIDPDLAFDTLLERAAEVGDRLPWRASRWLGAAIELAETPARRVTALLAHTEICHARGYHEGSLRGAQVLLTGFADQLAPDVAQELQVIAVRALKSTGDDEFLGKIAESWRGWREDPSQRPVTRALALGMLDRWGEVRAVLGESGERWRTGSATTVLHGSLLEAHAALWTGHGDLVEKLSERDFPAPEGAGPRAVRRHRAELVTSRAAALLVLGDAERAGELLAGQEPGGTPLCDRATLAAMRGEADLAVDLARRARTGGAHRGYHIGYSAMQQTIIAMLVAQGKLSAARETLTAAREAGPRLGHLLDIADAQIQRALGESEAARAKLLDCERTAAERGLAVGTDLCWAELADLALQAGDHDEAKRCLGAIEDLARTMPTSRVRLHAALVGSLVDGDPARAEECLDLARRRGQPFEIATVSEKLVRHGAADPGLLSAAYEHLDAIDALLYRSWLRNLMREHAIVVPGRTRTAAESEHLLAVLVADGLTNRQLAMALRVSEKSVENRLSRLFARTGYRSRIELSAAMREGGALSVTWSAADRDRVEKA</sequence>
<name>A0ABW5GL73_9PSEU</name>
<dbReference type="Gene3D" id="1.10.10.10">
    <property type="entry name" value="Winged helix-like DNA-binding domain superfamily/Winged helix DNA-binding domain"/>
    <property type="match status" value="1"/>
</dbReference>